<dbReference type="PROSITE" id="PS50949">
    <property type="entry name" value="HTH_GNTR"/>
    <property type="match status" value="1"/>
</dbReference>
<name>A0AAJ1MHA9_9SPIO</name>
<dbReference type="SMART" id="SM00345">
    <property type="entry name" value="HTH_GNTR"/>
    <property type="match status" value="1"/>
</dbReference>
<evidence type="ECO:0000256" key="2">
    <source>
        <dbReference type="ARBA" id="ARBA00023125"/>
    </source>
</evidence>
<accession>A0AAJ1MHA9</accession>
<evidence type="ECO:0000313" key="6">
    <source>
        <dbReference type="Proteomes" id="UP001221217"/>
    </source>
</evidence>
<dbReference type="InterPro" id="IPR036390">
    <property type="entry name" value="WH_DNA-bd_sf"/>
</dbReference>
<dbReference type="AlphaFoldDB" id="A0AAJ1MHA9"/>
<dbReference type="Proteomes" id="UP001221217">
    <property type="component" value="Unassembled WGS sequence"/>
</dbReference>
<evidence type="ECO:0000256" key="3">
    <source>
        <dbReference type="ARBA" id="ARBA00023163"/>
    </source>
</evidence>
<gene>
    <name evidence="5" type="ORF">PQJ61_00065</name>
</gene>
<dbReference type="InterPro" id="IPR036388">
    <property type="entry name" value="WH-like_DNA-bd_sf"/>
</dbReference>
<comment type="caution">
    <text evidence="5">The sequence shown here is derived from an EMBL/GenBank/DDBJ whole genome shotgun (WGS) entry which is preliminary data.</text>
</comment>
<dbReference type="Pfam" id="PF07729">
    <property type="entry name" value="FCD"/>
    <property type="match status" value="1"/>
</dbReference>
<dbReference type="InterPro" id="IPR000524">
    <property type="entry name" value="Tscrpt_reg_HTH_GntR"/>
</dbReference>
<organism evidence="5 6">
    <name type="scientific">Candidatus Thalassospirochaeta sargassi</name>
    <dbReference type="NCBI Taxonomy" id="3119039"/>
    <lineage>
        <taxon>Bacteria</taxon>
        <taxon>Pseudomonadati</taxon>
        <taxon>Spirochaetota</taxon>
        <taxon>Spirochaetia</taxon>
        <taxon>Spirochaetales</taxon>
        <taxon>Spirochaetaceae</taxon>
        <taxon>Candidatus Thalassospirochaeta</taxon>
    </lineage>
</organism>
<dbReference type="Gene3D" id="1.10.10.10">
    <property type="entry name" value="Winged helix-like DNA-binding domain superfamily/Winged helix DNA-binding domain"/>
    <property type="match status" value="1"/>
</dbReference>
<keyword evidence="1" id="KW-0805">Transcription regulation</keyword>
<keyword evidence="3" id="KW-0804">Transcription</keyword>
<dbReference type="InterPro" id="IPR008920">
    <property type="entry name" value="TF_FadR/GntR_C"/>
</dbReference>
<dbReference type="SUPFAM" id="SSF46785">
    <property type="entry name" value="Winged helix' DNA-binding domain"/>
    <property type="match status" value="1"/>
</dbReference>
<dbReference type="PANTHER" id="PTHR43537:SF39">
    <property type="entry name" value="HTH-TYPE TRANSCRIPTIONAL REGULATOR MCBR"/>
    <property type="match status" value="1"/>
</dbReference>
<dbReference type="EMBL" id="JAQQAL010000002">
    <property type="protein sequence ID" value="MDC7225138.1"/>
    <property type="molecule type" value="Genomic_DNA"/>
</dbReference>
<dbReference type="PANTHER" id="PTHR43537">
    <property type="entry name" value="TRANSCRIPTIONAL REGULATOR, GNTR FAMILY"/>
    <property type="match status" value="1"/>
</dbReference>
<evidence type="ECO:0000259" key="4">
    <source>
        <dbReference type="PROSITE" id="PS50949"/>
    </source>
</evidence>
<feature type="domain" description="HTH gntR-type" evidence="4">
    <location>
        <begin position="9"/>
        <end position="76"/>
    </location>
</feature>
<dbReference type="GO" id="GO:0003677">
    <property type="term" value="F:DNA binding"/>
    <property type="evidence" value="ECO:0007669"/>
    <property type="project" value="UniProtKB-KW"/>
</dbReference>
<dbReference type="GO" id="GO:0003700">
    <property type="term" value="F:DNA-binding transcription factor activity"/>
    <property type="evidence" value="ECO:0007669"/>
    <property type="project" value="InterPro"/>
</dbReference>
<dbReference type="Gene3D" id="1.20.120.530">
    <property type="entry name" value="GntR ligand-binding domain-like"/>
    <property type="match status" value="1"/>
</dbReference>
<dbReference type="InterPro" id="IPR011711">
    <property type="entry name" value="GntR_C"/>
</dbReference>
<evidence type="ECO:0000256" key="1">
    <source>
        <dbReference type="ARBA" id="ARBA00023015"/>
    </source>
</evidence>
<dbReference type="SUPFAM" id="SSF48008">
    <property type="entry name" value="GntR ligand-binding domain-like"/>
    <property type="match status" value="1"/>
</dbReference>
<protein>
    <submittedName>
        <fullName evidence="5">GntR family transcriptional regulator</fullName>
    </submittedName>
</protein>
<dbReference type="CDD" id="cd07377">
    <property type="entry name" value="WHTH_GntR"/>
    <property type="match status" value="1"/>
</dbReference>
<keyword evidence="2" id="KW-0238">DNA-binding</keyword>
<evidence type="ECO:0000313" key="5">
    <source>
        <dbReference type="EMBL" id="MDC7225138.1"/>
    </source>
</evidence>
<sequence length="215" mass="25329">MPLDKIENKTLRQKVYEEFSESIINGGFLPGQKFSLKELAEKMGVSIMPVREALWQLESEKVVIIENNKRMFINTLNQSELKQLYKVRLFLETELAEKAFDKNDNNLISQLQEICDEMLTKDTDPKAYLKLNKRFHFSIYRAADNPIYLDIVKNLWLREAPYFIIQNASHDYKVQIERHFNILQAFTDGNKKELKKALKKDLIEALREINLEVES</sequence>
<proteinExistence type="predicted"/>
<dbReference type="Pfam" id="PF00392">
    <property type="entry name" value="GntR"/>
    <property type="match status" value="1"/>
</dbReference>
<dbReference type="SMART" id="SM00895">
    <property type="entry name" value="FCD"/>
    <property type="match status" value="1"/>
</dbReference>
<reference evidence="5 6" key="1">
    <citation type="submission" date="2022-12" db="EMBL/GenBank/DDBJ databases">
        <title>Metagenome assembled genome from gulf of manar.</title>
        <authorList>
            <person name="Kohli P."/>
            <person name="Pk S."/>
            <person name="Venkata Ramana C."/>
            <person name="Sasikala C."/>
        </authorList>
    </citation>
    <scope>NUCLEOTIDE SEQUENCE [LARGE SCALE GENOMIC DNA]</scope>
    <source>
        <strain evidence="5">JB008</strain>
    </source>
</reference>